<dbReference type="AlphaFoldDB" id="B8ER68"/>
<reference evidence="1 2" key="1">
    <citation type="journal article" date="2010" name="J. Bacteriol.">
        <title>Complete genome sequence of the aerobic facultative methanotroph Methylocella silvestris BL2.</title>
        <authorList>
            <person name="Chen Y."/>
            <person name="Crombie A."/>
            <person name="Rahman M.T."/>
            <person name="Dedysh S.N."/>
            <person name="Liesack W."/>
            <person name="Stott M.B."/>
            <person name="Alam M."/>
            <person name="Theisen A.R."/>
            <person name="Murrell J.C."/>
            <person name="Dunfield P.F."/>
        </authorList>
    </citation>
    <scope>NUCLEOTIDE SEQUENCE [LARGE SCALE GENOMIC DNA]</scope>
    <source>
        <strain evidence="2">DSM 15510 / CIP 108128 / LMG 27833 / NCIMB 13906 / BL2</strain>
    </source>
</reference>
<evidence type="ECO:0000313" key="1">
    <source>
        <dbReference type="EMBL" id="ACK50252.1"/>
    </source>
</evidence>
<dbReference type="KEGG" id="msl:Msil_1283"/>
<gene>
    <name evidence="1" type="ordered locus">Msil_1283</name>
</gene>
<evidence type="ECO:0000313" key="2">
    <source>
        <dbReference type="Proteomes" id="UP000002257"/>
    </source>
</evidence>
<name>B8ER68_METSB</name>
<dbReference type="STRING" id="395965.Msil_1283"/>
<dbReference type="Proteomes" id="UP000002257">
    <property type="component" value="Chromosome"/>
</dbReference>
<keyword evidence="2" id="KW-1185">Reference proteome</keyword>
<dbReference type="HOGENOM" id="CLU_2789205_0_0_5"/>
<organism evidence="1 2">
    <name type="scientific">Methylocella silvestris (strain DSM 15510 / CIP 108128 / LMG 27833 / NCIMB 13906 / BL2)</name>
    <dbReference type="NCBI Taxonomy" id="395965"/>
    <lineage>
        <taxon>Bacteria</taxon>
        <taxon>Pseudomonadati</taxon>
        <taxon>Pseudomonadota</taxon>
        <taxon>Alphaproteobacteria</taxon>
        <taxon>Hyphomicrobiales</taxon>
        <taxon>Beijerinckiaceae</taxon>
        <taxon>Methylocella</taxon>
    </lineage>
</organism>
<sequence length="68" mass="7162">MRADIVVAADDAFPPGSDVNPGTLAQPFRAPQKMLDTLATPAGGDSEPEPYPCRARRLLTGPRACHCA</sequence>
<accession>B8ER68</accession>
<proteinExistence type="predicted"/>
<dbReference type="EMBL" id="CP001280">
    <property type="protein sequence ID" value="ACK50252.1"/>
    <property type="molecule type" value="Genomic_DNA"/>
</dbReference>
<protein>
    <submittedName>
        <fullName evidence="1">Uncharacterized protein</fullName>
    </submittedName>
</protein>